<reference evidence="2" key="1">
    <citation type="submission" date="2020-08" db="EMBL/GenBank/DDBJ databases">
        <title>Genomic Encyclopedia of Type Strains, Phase III (KMG-III): the genomes of soil and plant-associated and newly described type strains.</title>
        <authorList>
            <person name="Whitman W."/>
        </authorList>
    </citation>
    <scope>NUCLEOTIDE SEQUENCE [LARGE SCALE GENOMIC DNA]</scope>
    <source>
        <strain evidence="2">CECT 8628</strain>
    </source>
</reference>
<gene>
    <name evidence="2" type="ORF">FHS11_000916</name>
</gene>
<sequence length="182" mass="21634">MEIRVRRLILVAALMFFCCQAFAQPYKRLTVNDFKGAPSNNGDGAIAYTNCTIEYSYTARPEKDYYVLTFYIKLIMNSDRSWMNLSKIGSREMLEEILKHEQGHYNISYMEQQELLRTVGRTVFRSDYHRVADNIFDRIEAKYKQLNQNYDTDTQNSTNRVQQHSWDAYFQQRLNYMPIAKN</sequence>
<evidence type="ECO:0008006" key="4">
    <source>
        <dbReference type="Google" id="ProtNLM"/>
    </source>
</evidence>
<evidence type="ECO:0000256" key="1">
    <source>
        <dbReference type="SAM" id="SignalP"/>
    </source>
</evidence>
<protein>
    <recommendedName>
        <fullName evidence="4">DUF922 domain-containing protein</fullName>
    </recommendedName>
</protein>
<feature type="chain" id="PRO_5032494871" description="DUF922 domain-containing protein" evidence="1">
    <location>
        <begin position="24"/>
        <end position="182"/>
    </location>
</feature>
<feature type="signal peptide" evidence="1">
    <location>
        <begin position="1"/>
        <end position="23"/>
    </location>
</feature>
<evidence type="ECO:0000313" key="2">
    <source>
        <dbReference type="EMBL" id="MBB3054506.1"/>
    </source>
</evidence>
<dbReference type="Pfam" id="PF06037">
    <property type="entry name" value="DUF922"/>
    <property type="match status" value="1"/>
</dbReference>
<proteinExistence type="predicted"/>
<dbReference type="InterPro" id="IPR010321">
    <property type="entry name" value="DUF922"/>
</dbReference>
<dbReference type="OrthoDB" id="5431540at2"/>
<dbReference type="Proteomes" id="UP000539265">
    <property type="component" value="Unassembled WGS sequence"/>
</dbReference>
<evidence type="ECO:0000313" key="3">
    <source>
        <dbReference type="Proteomes" id="UP000539265"/>
    </source>
</evidence>
<comment type="caution">
    <text evidence="2">The sequence shown here is derived from an EMBL/GenBank/DDBJ whole genome shotgun (WGS) entry which is preliminary data.</text>
</comment>
<keyword evidence="1" id="KW-0732">Signal</keyword>
<dbReference type="AlphaFoldDB" id="A0A839S9K2"/>
<name>A0A839S9K2_9SPHI</name>
<dbReference type="EMBL" id="JACHWX010000002">
    <property type="protein sequence ID" value="MBB3054506.1"/>
    <property type="molecule type" value="Genomic_DNA"/>
</dbReference>
<dbReference type="RefSeq" id="WP_096356843.1">
    <property type="nucleotide sequence ID" value="NZ_AP017313.1"/>
</dbReference>
<organism evidence="2 3">
    <name type="scientific">Mucilaginibacter gotjawali</name>
    <dbReference type="NCBI Taxonomy" id="1550579"/>
    <lineage>
        <taxon>Bacteria</taxon>
        <taxon>Pseudomonadati</taxon>
        <taxon>Bacteroidota</taxon>
        <taxon>Sphingobacteriia</taxon>
        <taxon>Sphingobacteriales</taxon>
        <taxon>Sphingobacteriaceae</taxon>
        <taxon>Mucilaginibacter</taxon>
    </lineage>
</organism>
<accession>A0A839S9K2</accession>
<keyword evidence="3" id="KW-1185">Reference proteome</keyword>